<organism evidence="4 5">
    <name type="scientific">Tachysurus vachellii</name>
    <name type="common">Darkbarbel catfish</name>
    <name type="synonym">Pelteobagrus vachellii</name>
    <dbReference type="NCBI Taxonomy" id="175792"/>
    <lineage>
        <taxon>Eukaryota</taxon>
        <taxon>Metazoa</taxon>
        <taxon>Chordata</taxon>
        <taxon>Craniata</taxon>
        <taxon>Vertebrata</taxon>
        <taxon>Euteleostomi</taxon>
        <taxon>Actinopterygii</taxon>
        <taxon>Neopterygii</taxon>
        <taxon>Teleostei</taxon>
        <taxon>Ostariophysi</taxon>
        <taxon>Siluriformes</taxon>
        <taxon>Bagridae</taxon>
        <taxon>Tachysurus</taxon>
    </lineage>
</organism>
<dbReference type="PANTHER" id="PTHR35680:SF1">
    <property type="entry name" value="NFAT ACTIVATION MOLECULE 1"/>
    <property type="match status" value="1"/>
</dbReference>
<dbReference type="GO" id="GO:0004888">
    <property type="term" value="F:transmembrane signaling receptor activity"/>
    <property type="evidence" value="ECO:0007669"/>
    <property type="project" value="InterPro"/>
</dbReference>
<evidence type="ECO:0000256" key="3">
    <source>
        <dbReference type="SAM" id="SignalP"/>
    </source>
</evidence>
<dbReference type="AlphaFoldDB" id="A0AA88IJZ2"/>
<evidence type="ECO:0000256" key="1">
    <source>
        <dbReference type="SAM" id="MobiDB-lite"/>
    </source>
</evidence>
<accession>A0AA88IJZ2</accession>
<feature type="region of interest" description="Disordered" evidence="1">
    <location>
        <begin position="206"/>
        <end position="236"/>
    </location>
</feature>
<keyword evidence="2" id="KW-0472">Membrane</keyword>
<keyword evidence="3" id="KW-0732">Signal</keyword>
<dbReference type="GO" id="GO:0045121">
    <property type="term" value="C:membrane raft"/>
    <property type="evidence" value="ECO:0007669"/>
    <property type="project" value="TreeGrafter"/>
</dbReference>
<feature type="transmembrane region" description="Helical" evidence="2">
    <location>
        <begin position="124"/>
        <end position="148"/>
    </location>
</feature>
<sequence length="236" mass="26714">MPTTQFGVLWILLLCCCHKSEAKLVLKHRTRLALAGESVTNMIEVTIPANSTGHLIKCFHKSHQVWEHPTDYKASVFPQKKDLSVNITMHNSSCSGEYYFEYMNEKVYWIVRVQDMGYQPHTKILVIPMLAVISVLLLLLSIIGSVYICMWYKNHFPSEGDEDNMKAKEKKRNTVATEGATSDSVYTALENRTASVYEVLNVEEATRASAKSQTSKKKAKPSPVEEGVFESVYENL</sequence>
<dbReference type="GO" id="GO:0001819">
    <property type="term" value="P:positive regulation of cytokine production"/>
    <property type="evidence" value="ECO:0007669"/>
    <property type="project" value="InterPro"/>
</dbReference>
<proteinExistence type="predicted"/>
<feature type="chain" id="PRO_5041742020" evidence="3">
    <location>
        <begin position="23"/>
        <end position="236"/>
    </location>
</feature>
<dbReference type="GO" id="GO:0050853">
    <property type="term" value="P:B cell receptor signaling pathway"/>
    <property type="evidence" value="ECO:0007669"/>
    <property type="project" value="TreeGrafter"/>
</dbReference>
<reference evidence="4" key="1">
    <citation type="submission" date="2023-08" db="EMBL/GenBank/DDBJ databases">
        <title>Pelteobagrus vachellii genome.</title>
        <authorList>
            <person name="Liu H."/>
        </authorList>
    </citation>
    <scope>NUCLEOTIDE SEQUENCE</scope>
    <source>
        <strain evidence="4">PRFRI_2022a</strain>
        <tissue evidence="4">Muscle</tissue>
    </source>
</reference>
<evidence type="ECO:0000256" key="2">
    <source>
        <dbReference type="SAM" id="Phobius"/>
    </source>
</evidence>
<dbReference type="EMBL" id="JAVHJS010000024">
    <property type="protein sequence ID" value="KAK2818045.1"/>
    <property type="molecule type" value="Genomic_DNA"/>
</dbReference>
<dbReference type="InterPro" id="IPR033549">
    <property type="entry name" value="NFAM1"/>
</dbReference>
<evidence type="ECO:0000313" key="5">
    <source>
        <dbReference type="Proteomes" id="UP001187315"/>
    </source>
</evidence>
<protein>
    <submittedName>
        <fullName evidence="4">Uncharacterized protein</fullName>
    </submittedName>
</protein>
<comment type="caution">
    <text evidence="4">The sequence shown here is derived from an EMBL/GenBank/DDBJ whole genome shotgun (WGS) entry which is preliminary data.</text>
</comment>
<dbReference type="PANTHER" id="PTHR35680">
    <property type="entry name" value="NFAT ACTIVATION MOLECULE 1"/>
    <property type="match status" value="1"/>
</dbReference>
<feature type="signal peptide" evidence="3">
    <location>
        <begin position="1"/>
        <end position="22"/>
    </location>
</feature>
<gene>
    <name evidence="4" type="ORF">Q7C36_021978</name>
</gene>
<keyword evidence="5" id="KW-1185">Reference proteome</keyword>
<keyword evidence="2" id="KW-1133">Transmembrane helix</keyword>
<dbReference type="GO" id="GO:0045577">
    <property type="term" value="P:regulation of B cell differentiation"/>
    <property type="evidence" value="ECO:0007669"/>
    <property type="project" value="InterPro"/>
</dbReference>
<dbReference type="GO" id="GO:0050861">
    <property type="term" value="P:positive regulation of B cell receptor signaling pathway"/>
    <property type="evidence" value="ECO:0007669"/>
    <property type="project" value="InterPro"/>
</dbReference>
<keyword evidence="2" id="KW-0812">Transmembrane</keyword>
<dbReference type="Proteomes" id="UP001187315">
    <property type="component" value="Unassembled WGS sequence"/>
</dbReference>
<name>A0AA88IJZ2_TACVA</name>
<evidence type="ECO:0000313" key="4">
    <source>
        <dbReference type="EMBL" id="KAK2818045.1"/>
    </source>
</evidence>